<keyword evidence="2" id="KW-0378">Hydrolase</keyword>
<feature type="domain" description="Amidohydrolase-related" evidence="1">
    <location>
        <begin position="431"/>
        <end position="494"/>
    </location>
</feature>
<dbReference type="InterPro" id="IPR051781">
    <property type="entry name" value="Metallo-dep_Hydrolase"/>
</dbReference>
<protein>
    <submittedName>
        <fullName evidence="2">Amidohydrolase</fullName>
    </submittedName>
</protein>
<dbReference type="PANTHER" id="PTHR43135:SF3">
    <property type="entry name" value="ALPHA-D-RIBOSE 1-METHYLPHOSPHONATE 5-TRIPHOSPHATE DIPHOSPHATASE"/>
    <property type="match status" value="1"/>
</dbReference>
<geneLocation type="plasmid" evidence="2 3">
    <name>pACIX902</name>
</geneLocation>
<dbReference type="GO" id="GO:0016810">
    <property type="term" value="F:hydrolase activity, acting on carbon-nitrogen (but not peptide) bonds"/>
    <property type="evidence" value="ECO:0007669"/>
    <property type="project" value="InterPro"/>
</dbReference>
<dbReference type="Gene3D" id="2.30.40.10">
    <property type="entry name" value="Urease, subunit C, domain 1"/>
    <property type="match status" value="1"/>
</dbReference>
<evidence type="ECO:0000313" key="3">
    <source>
        <dbReference type="Proteomes" id="UP000000343"/>
    </source>
</evidence>
<dbReference type="InterPro" id="IPR011059">
    <property type="entry name" value="Metal-dep_hydrolase_composite"/>
</dbReference>
<dbReference type="Proteomes" id="UP000000343">
    <property type="component" value="Plasmid pACIX902"/>
</dbReference>
<dbReference type="SUPFAM" id="SSF51338">
    <property type="entry name" value="Composite domain of metallo-dependent hydrolases"/>
    <property type="match status" value="1"/>
</dbReference>
<dbReference type="PANTHER" id="PTHR43135">
    <property type="entry name" value="ALPHA-D-RIBOSE 1-METHYLPHOSPHONATE 5-TRIPHOSPHATE DIPHOSPHATASE"/>
    <property type="match status" value="1"/>
</dbReference>
<evidence type="ECO:0000313" key="2">
    <source>
        <dbReference type="EMBL" id="ADW71116.1"/>
    </source>
</evidence>
<dbReference type="EMBL" id="CP002482">
    <property type="protein sequence ID" value="ADW71116.1"/>
    <property type="molecule type" value="Genomic_DNA"/>
</dbReference>
<keyword evidence="3" id="KW-1185">Reference proteome</keyword>
<name>E8X707_GRATM</name>
<dbReference type="AlphaFoldDB" id="E8X707"/>
<dbReference type="SUPFAM" id="SSF51556">
    <property type="entry name" value="Metallo-dependent hydrolases"/>
    <property type="match status" value="1"/>
</dbReference>
<dbReference type="Gene3D" id="3.40.50.10910">
    <property type="entry name" value="Amidohydrolase"/>
    <property type="match status" value="1"/>
</dbReference>
<dbReference type="InterPro" id="IPR032466">
    <property type="entry name" value="Metal_Hydrolase"/>
</dbReference>
<dbReference type="KEGG" id="acm:AciX9_3830"/>
<proteinExistence type="predicted"/>
<dbReference type="InterPro" id="IPR006680">
    <property type="entry name" value="Amidohydro-rel"/>
</dbReference>
<evidence type="ECO:0000259" key="1">
    <source>
        <dbReference type="Pfam" id="PF01979"/>
    </source>
</evidence>
<keyword evidence="2" id="KW-0614">Plasmid</keyword>
<dbReference type="Pfam" id="PF01979">
    <property type="entry name" value="Amidohydro_1"/>
    <property type="match status" value="1"/>
</dbReference>
<reference evidence="3" key="1">
    <citation type="submission" date="2011-01" db="EMBL/GenBank/DDBJ databases">
        <title>Complete sequence of plasmid2 of Acidobacterium sp. MP5ACTX9.</title>
        <authorList>
            <consortium name="US DOE Joint Genome Institute"/>
            <person name="Lucas S."/>
            <person name="Copeland A."/>
            <person name="Lapidus A."/>
            <person name="Cheng J.-F."/>
            <person name="Goodwin L."/>
            <person name="Pitluck S."/>
            <person name="Teshima H."/>
            <person name="Detter J.C."/>
            <person name="Han C."/>
            <person name="Tapia R."/>
            <person name="Land M."/>
            <person name="Hauser L."/>
            <person name="Kyrpides N."/>
            <person name="Ivanova N."/>
            <person name="Ovchinnikova G."/>
            <person name="Pagani I."/>
            <person name="Rawat S.R."/>
            <person name="Mannisto M."/>
            <person name="Haggblom M.M."/>
            <person name="Woyke T."/>
        </authorList>
    </citation>
    <scope>NUCLEOTIDE SEQUENCE [LARGE SCALE GENOMIC DNA]</scope>
    <source>
        <strain evidence="3">MP5ACTX9</strain>
        <plasmid evidence="3">Plasmid pACIX902</plasmid>
    </source>
</reference>
<dbReference type="Gene3D" id="1.20.58.520">
    <property type="entry name" value="Amidohydrolase"/>
    <property type="match status" value="1"/>
</dbReference>
<gene>
    <name evidence="2" type="ordered locus">AciX9_3830</name>
</gene>
<organism evidence="3">
    <name type="scientific">Granulicella tundricola (strain ATCC BAA-1859 / DSM 23138 / MP5ACTX9)</name>
    <dbReference type="NCBI Taxonomy" id="1198114"/>
    <lineage>
        <taxon>Bacteria</taxon>
        <taxon>Pseudomonadati</taxon>
        <taxon>Acidobacteriota</taxon>
        <taxon>Terriglobia</taxon>
        <taxon>Terriglobales</taxon>
        <taxon>Acidobacteriaceae</taxon>
        <taxon>Granulicella</taxon>
    </lineage>
</organism>
<sequence>MVRERRGCWVIVHSIRLQILGLLSVSFMRKSLLLMLVCHAALSSAQRTNSSPISTKYLYGKNSQIKVFQHVRVIDGTGGAVLQDQTLIVDGTKIKSMGHDAAVPAGAEVFDLSGYTVLPGLVGMHDHLYYLQRPNVDANGSEGPTLLPQMTFSAPRMYLANGVTTIRTAGSVEPYADINTRHLIEVGTLIGPHVEPTAPYLQGPSDLFMQMHSLKGPEDAKNFVNFWADSGSTNFKAYMHITRAELGAAIEAAHARHLKVTGHLCSVTYPEAAELGIDNLEHGFFVNTQLDPGKEPDQCSRETGNATLAKMTPDSPEAAALIKLLVAHHVAITSTLPVFEANLAGKPTLRPKALATLSPQALEAYLYGRNRRNTMPESAATQRGAANYKNDVGLEHKFVEAGGFLMAGLDPTGNGATLPGFGDQHEVELLVTDVGFTAAEAVKIATLNGAIYLGQQDRIGSVVAGKDADLMIVKGDPSTQITDIENVEIVLKDGMAYDSNKLLDSVKGRYGQY</sequence>
<dbReference type="HOGENOM" id="CLU_023620_4_2_0"/>
<accession>E8X707</accession>
<dbReference type="Gene3D" id="3.30.110.90">
    <property type="entry name" value="Amidohydrolase"/>
    <property type="match status" value="1"/>
</dbReference>